<keyword evidence="1" id="KW-0472">Membrane</keyword>
<organism evidence="3 4">
    <name type="scientific">Nonomuraea fuscirosea</name>
    <dbReference type="NCBI Taxonomy" id="1291556"/>
    <lineage>
        <taxon>Bacteria</taxon>
        <taxon>Bacillati</taxon>
        <taxon>Actinomycetota</taxon>
        <taxon>Actinomycetes</taxon>
        <taxon>Streptosporangiales</taxon>
        <taxon>Streptosporangiaceae</taxon>
        <taxon>Nonomuraea</taxon>
    </lineage>
</organism>
<dbReference type="Proteomes" id="UP000238312">
    <property type="component" value="Unassembled WGS sequence"/>
</dbReference>
<evidence type="ECO:0000313" key="3">
    <source>
        <dbReference type="EMBL" id="PRX66711.1"/>
    </source>
</evidence>
<accession>A0A2T0N3G3</accession>
<comment type="caution">
    <text evidence="3">The sequence shown here is derived from an EMBL/GenBank/DDBJ whole genome shotgun (WGS) entry which is preliminary data.</text>
</comment>
<keyword evidence="1" id="KW-0812">Transmembrane</keyword>
<proteinExistence type="predicted"/>
<feature type="domain" description="DUF2231" evidence="2">
    <location>
        <begin position="20"/>
        <end position="158"/>
    </location>
</feature>
<keyword evidence="4" id="KW-1185">Reference proteome</keyword>
<gene>
    <name evidence="3" type="ORF">B0I32_105151</name>
</gene>
<evidence type="ECO:0000259" key="2">
    <source>
        <dbReference type="Pfam" id="PF09990"/>
    </source>
</evidence>
<sequence>MISPLHRAKRPATALAGPYGHPFHPILVTVPIGAWVTSLVFDLASYVVPDPAFLVRGSLWLIATGVIGALGAALFGFLDFLGIERGTAAYRTGIVHMCLNLTVTAAYGLAWAWRASGGVTAEPVPAGQVALAAVSLAALAVSGYLGGKLAYRYGVRVADEKTQAEGFHT</sequence>
<feature type="transmembrane region" description="Helical" evidence="1">
    <location>
        <begin position="59"/>
        <end position="81"/>
    </location>
</feature>
<dbReference type="InterPro" id="IPR019251">
    <property type="entry name" value="DUF2231_TM"/>
</dbReference>
<dbReference type="Pfam" id="PF09990">
    <property type="entry name" value="DUF2231"/>
    <property type="match status" value="1"/>
</dbReference>
<name>A0A2T0N3G3_9ACTN</name>
<keyword evidence="1" id="KW-1133">Transmembrane helix</keyword>
<feature type="transmembrane region" description="Helical" evidence="1">
    <location>
        <begin position="26"/>
        <end position="47"/>
    </location>
</feature>
<evidence type="ECO:0000313" key="4">
    <source>
        <dbReference type="Proteomes" id="UP000238312"/>
    </source>
</evidence>
<feature type="transmembrane region" description="Helical" evidence="1">
    <location>
        <begin position="125"/>
        <end position="146"/>
    </location>
</feature>
<dbReference type="AlphaFoldDB" id="A0A2T0N3G3"/>
<feature type="transmembrane region" description="Helical" evidence="1">
    <location>
        <begin position="93"/>
        <end position="113"/>
    </location>
</feature>
<evidence type="ECO:0000256" key="1">
    <source>
        <dbReference type="SAM" id="Phobius"/>
    </source>
</evidence>
<protein>
    <submittedName>
        <fullName evidence="3">Putative membrane protein</fullName>
    </submittedName>
</protein>
<dbReference type="RefSeq" id="WP_219911779.1">
    <property type="nucleotide sequence ID" value="NZ_JBFAIB010000008.1"/>
</dbReference>
<reference evidence="3 4" key="1">
    <citation type="submission" date="2018-03" db="EMBL/GenBank/DDBJ databases">
        <title>Genomic Encyclopedia of Type Strains, Phase III (KMG-III): the genomes of soil and plant-associated and newly described type strains.</title>
        <authorList>
            <person name="Whitman W."/>
        </authorList>
    </citation>
    <scope>NUCLEOTIDE SEQUENCE [LARGE SCALE GENOMIC DNA]</scope>
    <source>
        <strain evidence="3 4">CGMCC 4.7104</strain>
    </source>
</reference>
<dbReference type="EMBL" id="PVNG01000005">
    <property type="protein sequence ID" value="PRX66711.1"/>
    <property type="molecule type" value="Genomic_DNA"/>
</dbReference>